<dbReference type="InterPro" id="IPR002213">
    <property type="entry name" value="UDP_glucos_trans"/>
</dbReference>
<protein>
    <recommendedName>
        <fullName evidence="5">Glycosyltransferase</fullName>
        <ecNumber evidence="5">2.4.1.-</ecNumber>
    </recommendedName>
</protein>
<keyword evidence="2 4" id="KW-0328">Glycosyltransferase</keyword>
<dbReference type="EMBL" id="KQ995635">
    <property type="protein sequence ID" value="KZV46535.1"/>
    <property type="molecule type" value="Genomic_DNA"/>
</dbReference>
<dbReference type="Gene3D" id="3.40.50.2000">
    <property type="entry name" value="Glycogen Phosphorylase B"/>
    <property type="match status" value="2"/>
</dbReference>
<dbReference type="FunFam" id="3.40.50.2000:FF:000056">
    <property type="entry name" value="Glycosyltransferase"/>
    <property type="match status" value="1"/>
</dbReference>
<keyword evidence="3 4" id="KW-0808">Transferase</keyword>
<accession>A0A2Z7CJP9</accession>
<evidence type="ECO:0000313" key="7">
    <source>
        <dbReference type="Proteomes" id="UP000250235"/>
    </source>
</evidence>
<organism evidence="6 7">
    <name type="scientific">Dorcoceras hygrometricum</name>
    <dbReference type="NCBI Taxonomy" id="472368"/>
    <lineage>
        <taxon>Eukaryota</taxon>
        <taxon>Viridiplantae</taxon>
        <taxon>Streptophyta</taxon>
        <taxon>Embryophyta</taxon>
        <taxon>Tracheophyta</taxon>
        <taxon>Spermatophyta</taxon>
        <taxon>Magnoliopsida</taxon>
        <taxon>eudicotyledons</taxon>
        <taxon>Gunneridae</taxon>
        <taxon>Pentapetalae</taxon>
        <taxon>asterids</taxon>
        <taxon>lamiids</taxon>
        <taxon>Lamiales</taxon>
        <taxon>Gesneriaceae</taxon>
        <taxon>Didymocarpoideae</taxon>
        <taxon>Trichosporeae</taxon>
        <taxon>Loxocarpinae</taxon>
        <taxon>Dorcoceras</taxon>
    </lineage>
</organism>
<keyword evidence="7" id="KW-1185">Reference proteome</keyword>
<sequence>MDKSSSNNLHVVLLSSPEAGHVVPILALARRLAELQGVRSTVLLVTTGVHSASNVVSPPRENGLVEIVRLPPVDISSLVNPSTKVATLLYLTMQEAVPLVRSAIAAMDRRPDAFVVVYFGTDSLRVAAELNIPKYVLFTSTAWFLALSLYCPILDEKIKGQYIDKPGQLDIPGCKPVRPEDVVDMMLDRDDQQYHEYLRMGKEITALSDGILLNTCGALEAETLQAFVKNEAMKSVLKSPVYPIGPLTRPVERTGLKSELMDWLNKQPNQSVLFVSFGSGGVLSAEQTTELAWGLEQSRQRFLWVVRPPKKGHVNDVFFPDNIKGAEDDYLPRGFSIRTKKIGLLVPTWGQQVEILAHPSIGGFMSHCGWNSALESIVSGVPLIAWPLYAEQRMNASYLAEELQVAVRPEVLPTKKMVGRDEIEKMVRTLMEHKDGQAMRDRANQLRTGALNWIKEGGSSHQLMSQILTDIRPKRVIATKIE</sequence>
<evidence type="ECO:0000256" key="3">
    <source>
        <dbReference type="ARBA" id="ARBA00022679"/>
    </source>
</evidence>
<dbReference type="PANTHER" id="PTHR48046:SF1">
    <property type="entry name" value="GLYCOSYLTRANSFERASE-RELATED"/>
    <property type="match status" value="1"/>
</dbReference>
<dbReference type="SUPFAM" id="SSF53756">
    <property type="entry name" value="UDP-Glycosyltransferase/glycogen phosphorylase"/>
    <property type="match status" value="1"/>
</dbReference>
<dbReference type="CDD" id="cd03784">
    <property type="entry name" value="GT1_Gtf-like"/>
    <property type="match status" value="1"/>
</dbReference>
<reference evidence="6 7" key="1">
    <citation type="journal article" date="2015" name="Proc. Natl. Acad. Sci. U.S.A.">
        <title>The resurrection genome of Boea hygrometrica: A blueprint for survival of dehydration.</title>
        <authorList>
            <person name="Xiao L."/>
            <person name="Yang G."/>
            <person name="Zhang L."/>
            <person name="Yang X."/>
            <person name="Zhao S."/>
            <person name="Ji Z."/>
            <person name="Zhou Q."/>
            <person name="Hu M."/>
            <person name="Wang Y."/>
            <person name="Chen M."/>
            <person name="Xu Y."/>
            <person name="Jin H."/>
            <person name="Xiao X."/>
            <person name="Hu G."/>
            <person name="Bao F."/>
            <person name="Hu Y."/>
            <person name="Wan P."/>
            <person name="Li L."/>
            <person name="Deng X."/>
            <person name="Kuang T."/>
            <person name="Xiang C."/>
            <person name="Zhu J.K."/>
            <person name="Oliver M.J."/>
            <person name="He Y."/>
        </authorList>
    </citation>
    <scope>NUCLEOTIDE SEQUENCE [LARGE SCALE GENOMIC DNA]</scope>
    <source>
        <strain evidence="7">cv. XS01</strain>
    </source>
</reference>
<dbReference type="OrthoDB" id="5835829at2759"/>
<evidence type="ECO:0000313" key="6">
    <source>
        <dbReference type="EMBL" id="KZV46535.1"/>
    </source>
</evidence>
<dbReference type="Proteomes" id="UP000250235">
    <property type="component" value="Unassembled WGS sequence"/>
</dbReference>
<dbReference type="GO" id="GO:0008194">
    <property type="term" value="F:UDP-glycosyltransferase activity"/>
    <property type="evidence" value="ECO:0007669"/>
    <property type="project" value="InterPro"/>
</dbReference>
<comment type="similarity">
    <text evidence="1 4">Belongs to the UDP-glycosyltransferase family.</text>
</comment>
<dbReference type="InterPro" id="IPR035595">
    <property type="entry name" value="UDP_glycos_trans_CS"/>
</dbReference>
<evidence type="ECO:0000256" key="2">
    <source>
        <dbReference type="ARBA" id="ARBA00022676"/>
    </source>
</evidence>
<proteinExistence type="inferred from homology"/>
<gene>
    <name evidence="6" type="ORF">F511_43133</name>
</gene>
<dbReference type="Pfam" id="PF00201">
    <property type="entry name" value="UDPGT"/>
    <property type="match status" value="1"/>
</dbReference>
<dbReference type="EC" id="2.4.1.-" evidence="5"/>
<dbReference type="AlphaFoldDB" id="A0A2Z7CJP9"/>
<dbReference type="PANTHER" id="PTHR48046">
    <property type="entry name" value="UDP-GLYCOSYLTRANSFERASE 72E1"/>
    <property type="match status" value="1"/>
</dbReference>
<evidence type="ECO:0000256" key="4">
    <source>
        <dbReference type="RuleBase" id="RU003718"/>
    </source>
</evidence>
<name>A0A2Z7CJP9_9LAMI</name>
<dbReference type="PROSITE" id="PS00375">
    <property type="entry name" value="UDPGT"/>
    <property type="match status" value="1"/>
</dbReference>
<evidence type="ECO:0000256" key="5">
    <source>
        <dbReference type="RuleBase" id="RU362057"/>
    </source>
</evidence>
<evidence type="ECO:0000256" key="1">
    <source>
        <dbReference type="ARBA" id="ARBA00009995"/>
    </source>
</evidence>